<dbReference type="AlphaFoldDB" id="A0A9Q4PAH3"/>
<dbReference type="Proteomes" id="UP001079672">
    <property type="component" value="Unassembled WGS sequence"/>
</dbReference>
<dbReference type="Proteomes" id="UP001075704">
    <property type="component" value="Unassembled WGS sequence"/>
</dbReference>
<sequence length="157" mass="17364">MNKIKLADMKWLMLLLCLPFISSCLEDLPAYSDAEITKVGFYHRFAGPDKDVITGENITVEKELSCQYDINSDAATVDVKVTVPAASGKFTEDERSKVSQNKLWGYFNVSTAAKVTPIEGAPTLGSPGDWSTPRKYKIMAADGTEKIWTVTITEFTK</sequence>
<evidence type="ECO:0000256" key="1">
    <source>
        <dbReference type="SAM" id="SignalP"/>
    </source>
</evidence>
<evidence type="ECO:0000259" key="2">
    <source>
        <dbReference type="Pfam" id="PF22243"/>
    </source>
</evidence>
<evidence type="ECO:0000313" key="4">
    <source>
        <dbReference type="EMBL" id="MCZ2688477.1"/>
    </source>
</evidence>
<dbReference type="PROSITE" id="PS51257">
    <property type="entry name" value="PROKAR_LIPOPROTEIN"/>
    <property type="match status" value="1"/>
</dbReference>
<protein>
    <recommendedName>
        <fullName evidence="2">DUF5018 domain-containing protein</fullName>
    </recommendedName>
</protein>
<evidence type="ECO:0000313" key="3">
    <source>
        <dbReference type="EMBL" id="MCZ2655831.1"/>
    </source>
</evidence>
<organism evidence="4 5">
    <name type="scientific">Bacteroides fragilis</name>
    <dbReference type="NCBI Taxonomy" id="817"/>
    <lineage>
        <taxon>Bacteria</taxon>
        <taxon>Pseudomonadati</taxon>
        <taxon>Bacteroidota</taxon>
        <taxon>Bacteroidia</taxon>
        <taxon>Bacteroidales</taxon>
        <taxon>Bacteroidaceae</taxon>
        <taxon>Bacteroides</taxon>
    </lineage>
</organism>
<dbReference type="RefSeq" id="WP_193684077.1">
    <property type="nucleotide sequence ID" value="NZ_JADDIJ010000024.1"/>
</dbReference>
<keyword evidence="1" id="KW-0732">Signal</keyword>
<dbReference type="InterPro" id="IPR054460">
    <property type="entry name" value="DUF5018-rel"/>
</dbReference>
<name>A0A9Q4PAH3_BACFG</name>
<dbReference type="Gene3D" id="2.60.40.4120">
    <property type="match status" value="1"/>
</dbReference>
<dbReference type="EMBL" id="JAPTZU010000007">
    <property type="protein sequence ID" value="MCZ2688477.1"/>
    <property type="molecule type" value="Genomic_DNA"/>
</dbReference>
<evidence type="ECO:0000313" key="5">
    <source>
        <dbReference type="Proteomes" id="UP001079672"/>
    </source>
</evidence>
<dbReference type="EMBL" id="JAPUAC010000015">
    <property type="protein sequence ID" value="MCZ2655831.1"/>
    <property type="molecule type" value="Genomic_DNA"/>
</dbReference>
<gene>
    <name evidence="3" type="ORF">O1422_16840</name>
    <name evidence="4" type="ORF">O1433_13320</name>
</gene>
<feature type="signal peptide" evidence="1">
    <location>
        <begin position="1"/>
        <end position="25"/>
    </location>
</feature>
<reference evidence="4" key="1">
    <citation type="submission" date="2022-12" db="EMBL/GenBank/DDBJ databases">
        <title>Development of a Multilocus Sequence Typing Scheme for Bacteroides fragilis Based on Whole Genome Sequencing Data and Clinical Application.</title>
        <authorList>
            <person name="Nielsen F.D."/>
            <person name="Justesen U.S."/>
        </authorList>
    </citation>
    <scope>NUCLEOTIDE SEQUENCE</scope>
    <source>
        <strain evidence="4">BF_AM_ODE_DK_2015_4</strain>
        <strain evidence="3">BF_BC_ODE_DK_2015_2</strain>
    </source>
</reference>
<feature type="domain" description="DUF5018" evidence="2">
    <location>
        <begin position="36"/>
        <end position="151"/>
    </location>
</feature>
<dbReference type="Pfam" id="PF22243">
    <property type="entry name" value="DUF5018-rel"/>
    <property type="match status" value="1"/>
</dbReference>
<proteinExistence type="predicted"/>
<comment type="caution">
    <text evidence="4">The sequence shown here is derived from an EMBL/GenBank/DDBJ whole genome shotgun (WGS) entry which is preliminary data.</text>
</comment>
<feature type="chain" id="PRO_5044465602" description="DUF5018 domain-containing protein" evidence="1">
    <location>
        <begin position="26"/>
        <end position="157"/>
    </location>
</feature>
<accession>A0A9Q4PAH3</accession>